<evidence type="ECO:0000313" key="3">
    <source>
        <dbReference type="Proteomes" id="UP001199314"/>
    </source>
</evidence>
<evidence type="ECO:0000259" key="1">
    <source>
        <dbReference type="Pfam" id="PF06445"/>
    </source>
</evidence>
<comment type="caution">
    <text evidence="2">The sequence shown here is derived from an EMBL/GenBank/DDBJ whole genome shotgun (WGS) entry which is preliminary data.</text>
</comment>
<name>A0ABS7XI35_9FLAO</name>
<protein>
    <submittedName>
        <fullName evidence="2">GyrI-like domain-containing protein</fullName>
    </submittedName>
</protein>
<dbReference type="SUPFAM" id="SSF55136">
    <property type="entry name" value="Probable bacterial effector-binding domain"/>
    <property type="match status" value="1"/>
</dbReference>
<reference evidence="3" key="1">
    <citation type="submission" date="2023-07" db="EMBL/GenBank/DDBJ databases">
        <title>Novel species isolated from saline lakes on Tibetan Plateau.</title>
        <authorList>
            <person name="Lu H."/>
        </authorList>
    </citation>
    <scope>NUCLEOTIDE SEQUENCE [LARGE SCALE GENOMIC DNA]</scope>
    <source>
        <strain evidence="3">CAK8W</strain>
    </source>
</reference>
<accession>A0ABS7XI35</accession>
<sequence>MNKKIRYTLAGVFIILLASLAWVAFKPYHYAIQFQSKTLPGVINQTIKVWSINLKGSDVEESPSVNLIKQRIKTKNTTYFYNWELTQKSDSLTKVRVEVIDSTQNNLLARLSNVFQKEKIKKTSVENVKALLEILNEHLEDHEVVIDEQTASPSVFCAYVPLKGIQPQKAKGMMLHYNLISDFILKHGIETNGNPMVEVYNWEMEKDSIHYNFCFPIIMKDSLPEDPLIKYKQIDSKNALKATYYGNYMSSDRAWYALQSYAENNSIDLENTPIEVFHNNPMQGGDDTKWKTEVYLPIKDK</sequence>
<keyword evidence="3" id="KW-1185">Reference proteome</keyword>
<dbReference type="InterPro" id="IPR011256">
    <property type="entry name" value="Reg_factor_effector_dom_sf"/>
</dbReference>
<dbReference type="EMBL" id="JAIQZE010000005">
    <property type="protein sequence ID" value="MBZ9778617.1"/>
    <property type="molecule type" value="Genomic_DNA"/>
</dbReference>
<feature type="domain" description="GyrI-like small molecule binding" evidence="1">
    <location>
        <begin position="177"/>
        <end position="299"/>
    </location>
</feature>
<dbReference type="Pfam" id="PF06445">
    <property type="entry name" value="GyrI-like"/>
    <property type="match status" value="1"/>
</dbReference>
<gene>
    <name evidence="2" type="ORF">LB452_06750</name>
</gene>
<dbReference type="RefSeq" id="WP_224460967.1">
    <property type="nucleotide sequence ID" value="NZ_JAIQZE010000005.1"/>
</dbReference>
<dbReference type="InterPro" id="IPR029442">
    <property type="entry name" value="GyrI-like"/>
</dbReference>
<evidence type="ECO:0000313" key="2">
    <source>
        <dbReference type="EMBL" id="MBZ9778617.1"/>
    </source>
</evidence>
<proteinExistence type="predicted"/>
<organism evidence="2 3">
    <name type="scientific">Psychroflexus longus</name>
    <dbReference type="NCBI Taxonomy" id="2873596"/>
    <lineage>
        <taxon>Bacteria</taxon>
        <taxon>Pseudomonadati</taxon>
        <taxon>Bacteroidota</taxon>
        <taxon>Flavobacteriia</taxon>
        <taxon>Flavobacteriales</taxon>
        <taxon>Flavobacteriaceae</taxon>
        <taxon>Psychroflexus</taxon>
    </lineage>
</organism>
<dbReference type="Gene3D" id="3.20.80.10">
    <property type="entry name" value="Regulatory factor, effector binding domain"/>
    <property type="match status" value="1"/>
</dbReference>
<dbReference type="Proteomes" id="UP001199314">
    <property type="component" value="Unassembled WGS sequence"/>
</dbReference>